<proteinExistence type="predicted"/>
<reference evidence="1" key="1">
    <citation type="submission" date="2021-02" db="EMBL/GenBank/DDBJ databases">
        <authorList>
            <consortium name="DOE Joint Genome Institute"/>
            <person name="Ahrendt S."/>
            <person name="Looney B.P."/>
            <person name="Miyauchi S."/>
            <person name="Morin E."/>
            <person name="Drula E."/>
            <person name="Courty P.E."/>
            <person name="Chicoki N."/>
            <person name="Fauchery L."/>
            <person name="Kohler A."/>
            <person name="Kuo A."/>
            <person name="Labutti K."/>
            <person name="Pangilinan J."/>
            <person name="Lipzen A."/>
            <person name="Riley R."/>
            <person name="Andreopoulos W."/>
            <person name="He G."/>
            <person name="Johnson J."/>
            <person name="Barry K.W."/>
            <person name="Grigoriev I.V."/>
            <person name="Nagy L."/>
            <person name="Hibbett D."/>
            <person name="Henrissat B."/>
            <person name="Matheny P.B."/>
            <person name="Labbe J."/>
            <person name="Martin F."/>
        </authorList>
    </citation>
    <scope>NUCLEOTIDE SEQUENCE</scope>
    <source>
        <strain evidence="1">FP105234-sp</strain>
    </source>
</reference>
<keyword evidence="2" id="KW-1185">Reference proteome</keyword>
<organism evidence="1 2">
    <name type="scientific">Auriscalpium vulgare</name>
    <dbReference type="NCBI Taxonomy" id="40419"/>
    <lineage>
        <taxon>Eukaryota</taxon>
        <taxon>Fungi</taxon>
        <taxon>Dikarya</taxon>
        <taxon>Basidiomycota</taxon>
        <taxon>Agaricomycotina</taxon>
        <taxon>Agaricomycetes</taxon>
        <taxon>Russulales</taxon>
        <taxon>Auriscalpiaceae</taxon>
        <taxon>Auriscalpium</taxon>
    </lineage>
</organism>
<comment type="caution">
    <text evidence="1">The sequence shown here is derived from an EMBL/GenBank/DDBJ whole genome shotgun (WGS) entry which is preliminary data.</text>
</comment>
<evidence type="ECO:0000313" key="1">
    <source>
        <dbReference type="EMBL" id="KAI0039938.1"/>
    </source>
</evidence>
<dbReference type="EMBL" id="MU276246">
    <property type="protein sequence ID" value="KAI0039938.1"/>
    <property type="molecule type" value="Genomic_DNA"/>
</dbReference>
<reference evidence="1" key="2">
    <citation type="journal article" date="2022" name="New Phytol.">
        <title>Evolutionary transition to the ectomycorrhizal habit in the genomes of a hyperdiverse lineage of mushroom-forming fungi.</title>
        <authorList>
            <person name="Looney B."/>
            <person name="Miyauchi S."/>
            <person name="Morin E."/>
            <person name="Drula E."/>
            <person name="Courty P.E."/>
            <person name="Kohler A."/>
            <person name="Kuo A."/>
            <person name="LaButti K."/>
            <person name="Pangilinan J."/>
            <person name="Lipzen A."/>
            <person name="Riley R."/>
            <person name="Andreopoulos W."/>
            <person name="He G."/>
            <person name="Johnson J."/>
            <person name="Nolan M."/>
            <person name="Tritt A."/>
            <person name="Barry K.W."/>
            <person name="Grigoriev I.V."/>
            <person name="Nagy L.G."/>
            <person name="Hibbett D."/>
            <person name="Henrissat B."/>
            <person name="Matheny P.B."/>
            <person name="Labbe J."/>
            <person name="Martin F.M."/>
        </authorList>
    </citation>
    <scope>NUCLEOTIDE SEQUENCE</scope>
    <source>
        <strain evidence="1">FP105234-sp</strain>
    </source>
</reference>
<dbReference type="Proteomes" id="UP000814033">
    <property type="component" value="Unassembled WGS sequence"/>
</dbReference>
<evidence type="ECO:0000313" key="2">
    <source>
        <dbReference type="Proteomes" id="UP000814033"/>
    </source>
</evidence>
<sequence length="684" mass="76530">MPPFLRGSTAIVQRASSTAFSVQRTPRPADSPVFDTGLTLAHMFAQVATLVPIPAVSVAATALISVLDAYTCVQANRDRCFRLSQRAFTILYELKEAMEGKWDDAPPALLESVVKFSHVLLSLRDAMKQIASASVARRILSGSKFSGLLDDHERCLQDMQASFQLTSMVAVQYGLHMQVGQLLDIRQAVLSNQSHGSSVSKDVHGFRRYHQSAVQLQRTNNRALGWFSGTSEGIVDGQKVLVKTYSGHDITELKQQWEKEVKMLQRLFHANLPHLIGYSDDETPNPFILLENVPTYEYTSYIHDLAQTRKSDMGVHKVVQAAKDVFSAASFIAQNLSFDKSQICLFIQNSTFVVNGKDHNVIVGLPDMGKDTQLHPVAISALPSWPVDEEYMRRNHDLIDLIVAKVVGALERKTFDGQYHRVPGYLSLAIRMCMDSGKDGLAGFPPRYKGESYPFEFIMNLPARSQLGDIGYFTTNSPAFTRLFNVFDRDPTAQYVIDELNTSVTQDGYGLGEMSTPIFHEEPFCELTCLGERTFSNTVHFPPPISGTTRRILSLSCSCRLRASRVDVNSIWNGYEPVGQELHPMEVARTAVVARYWLDCLVVNNEEDPIVRLKPAELEFNLVVMVDPVTSSLQVQLTAPCNATWSSQYHASLTPLDIREPHYQLRPLSQSQQPDGRYGIYPRK</sequence>
<name>A0ACB8R8Q4_9AGAM</name>
<protein>
    <submittedName>
        <fullName evidence="1">Uncharacterized protein</fullName>
    </submittedName>
</protein>
<gene>
    <name evidence="1" type="ORF">FA95DRAFT_1566828</name>
</gene>
<accession>A0ACB8R8Q4</accession>